<proteinExistence type="predicted"/>
<feature type="compositionally biased region" description="Basic and acidic residues" evidence="1">
    <location>
        <begin position="1"/>
        <end position="11"/>
    </location>
</feature>
<protein>
    <submittedName>
        <fullName evidence="2">Uncharacterized protein</fullName>
    </submittedName>
</protein>
<accession>A0ABS4CRH3</accession>
<evidence type="ECO:0000313" key="3">
    <source>
        <dbReference type="Proteomes" id="UP000674416"/>
    </source>
</evidence>
<feature type="region of interest" description="Disordered" evidence="1">
    <location>
        <begin position="1"/>
        <end position="36"/>
    </location>
</feature>
<sequence>MQIPFAKRERNAQAATFRGKKPAEPPSESRHKNPGA</sequence>
<feature type="compositionally biased region" description="Basic and acidic residues" evidence="1">
    <location>
        <begin position="21"/>
        <end position="36"/>
    </location>
</feature>
<dbReference type="Proteomes" id="UP000674416">
    <property type="component" value="Unassembled WGS sequence"/>
</dbReference>
<evidence type="ECO:0000313" key="2">
    <source>
        <dbReference type="EMBL" id="MBP1079751.1"/>
    </source>
</evidence>
<reference evidence="2 3" key="1">
    <citation type="submission" date="2021-01" db="EMBL/GenBank/DDBJ databases">
        <title>Genomic Encyclopedia of Type Strains, Phase IV (KMG-IV): sequencing the most valuable type-strain genomes for metagenomic binning, comparative biology and taxonomic classification.</title>
        <authorList>
            <person name="Goeker M."/>
        </authorList>
    </citation>
    <scope>NUCLEOTIDE SEQUENCE [LARGE SCALE GENOMIC DNA]</scope>
    <source>
        <strain evidence="2 3">DSM 103394</strain>
    </source>
</reference>
<dbReference type="EMBL" id="JAFDST010000001">
    <property type="protein sequence ID" value="MBP1079751.1"/>
    <property type="molecule type" value="Genomic_DNA"/>
</dbReference>
<comment type="caution">
    <text evidence="2">The sequence shown here is derived from an EMBL/GenBank/DDBJ whole genome shotgun (WGS) entry which is preliminary data.</text>
</comment>
<keyword evidence="3" id="KW-1185">Reference proteome</keyword>
<evidence type="ECO:0000256" key="1">
    <source>
        <dbReference type="SAM" id="MobiDB-lite"/>
    </source>
</evidence>
<gene>
    <name evidence="2" type="ORF">JOC74_000239</name>
</gene>
<organism evidence="2 3">
    <name type="scientific">Bacillus capparidis</name>
    <dbReference type="NCBI Taxonomy" id="1840411"/>
    <lineage>
        <taxon>Bacteria</taxon>
        <taxon>Bacillati</taxon>
        <taxon>Bacillota</taxon>
        <taxon>Bacilli</taxon>
        <taxon>Bacillales</taxon>
        <taxon>Bacillaceae</taxon>
        <taxon>Bacillus</taxon>
    </lineage>
</organism>
<name>A0ABS4CRH3_9BACI</name>